<feature type="transmembrane region" description="Helical" evidence="7">
    <location>
        <begin position="412"/>
        <end position="431"/>
    </location>
</feature>
<dbReference type="OrthoDB" id="6730379at2759"/>
<accession>A0A5C5FU10</accession>
<proteinExistence type="predicted"/>
<reference evidence="8 9" key="1">
    <citation type="submission" date="2019-03" db="EMBL/GenBank/DDBJ databases">
        <title>Rhodosporidium diobovatum UCD-FST 08-225 genome sequencing, assembly, and annotation.</title>
        <authorList>
            <person name="Fakankun I.U."/>
            <person name="Fristensky B."/>
            <person name="Levin D.B."/>
        </authorList>
    </citation>
    <scope>NUCLEOTIDE SEQUENCE [LARGE SCALE GENOMIC DNA]</scope>
    <source>
        <strain evidence="8 9">UCD-FST 08-225</strain>
    </source>
</reference>
<feature type="region of interest" description="Disordered" evidence="6">
    <location>
        <begin position="1"/>
        <end position="48"/>
    </location>
</feature>
<dbReference type="GO" id="GO:0022857">
    <property type="term" value="F:transmembrane transporter activity"/>
    <property type="evidence" value="ECO:0007669"/>
    <property type="project" value="InterPro"/>
</dbReference>
<dbReference type="AlphaFoldDB" id="A0A5C5FU10"/>
<keyword evidence="2" id="KW-0813">Transport</keyword>
<evidence type="ECO:0000256" key="3">
    <source>
        <dbReference type="ARBA" id="ARBA00022692"/>
    </source>
</evidence>
<feature type="transmembrane region" description="Helical" evidence="7">
    <location>
        <begin position="346"/>
        <end position="366"/>
    </location>
</feature>
<evidence type="ECO:0000313" key="8">
    <source>
        <dbReference type="EMBL" id="TNY19702.1"/>
    </source>
</evidence>
<feature type="transmembrane region" description="Helical" evidence="7">
    <location>
        <begin position="133"/>
        <end position="156"/>
    </location>
</feature>
<keyword evidence="9" id="KW-1185">Reference proteome</keyword>
<feature type="transmembrane region" description="Helical" evidence="7">
    <location>
        <begin position="313"/>
        <end position="334"/>
    </location>
</feature>
<dbReference type="SUPFAM" id="SSF103473">
    <property type="entry name" value="MFS general substrate transporter"/>
    <property type="match status" value="1"/>
</dbReference>
<feature type="compositionally biased region" description="Basic and acidic residues" evidence="6">
    <location>
        <begin position="9"/>
        <end position="19"/>
    </location>
</feature>
<keyword evidence="5 7" id="KW-0472">Membrane</keyword>
<organism evidence="8 9">
    <name type="scientific">Rhodotorula diobovata</name>
    <dbReference type="NCBI Taxonomy" id="5288"/>
    <lineage>
        <taxon>Eukaryota</taxon>
        <taxon>Fungi</taxon>
        <taxon>Dikarya</taxon>
        <taxon>Basidiomycota</taxon>
        <taxon>Pucciniomycotina</taxon>
        <taxon>Microbotryomycetes</taxon>
        <taxon>Sporidiobolales</taxon>
        <taxon>Sporidiobolaceae</taxon>
        <taxon>Rhodotorula</taxon>
    </lineage>
</organism>
<evidence type="ECO:0000313" key="9">
    <source>
        <dbReference type="Proteomes" id="UP000311382"/>
    </source>
</evidence>
<dbReference type="Proteomes" id="UP000311382">
    <property type="component" value="Unassembled WGS sequence"/>
</dbReference>
<dbReference type="PANTHER" id="PTHR43791">
    <property type="entry name" value="PERMEASE-RELATED"/>
    <property type="match status" value="1"/>
</dbReference>
<evidence type="ECO:0000256" key="1">
    <source>
        <dbReference type="ARBA" id="ARBA00004141"/>
    </source>
</evidence>
<sequence length="481" mass="52117">MPSNATASTEDKKLEDGHGHVVAAGSESPLSAIVESDGEGDEGAELAGDVPLEYTEEEVKAVRRKVYTRIVPLLAGVYFSQFLDKNSINYSSVMGLPLASKGVEYNLVTAAFYIGFVLSEVPQSILAQRFPMAKYLGVNICLWAGALLLHSATALFAPFFVFRVALGVFESVVSPILIATVASWFKKSEQARVVGAWYAMNGVTLIVGGALAYGITTAYEGPADHWRVIYWVLGSMALAVGAAILIWLPDSPASAKFLNERERQIALERVRGNQSGTVSRRFKKAQALEAVRDPKLITTVSVAYWADKRNARMLPFVGAVIPSIIGFILLLAFSASGNNKEHKAPLLVGIILSQTFVSSISLLYSWSASNIAGSSKRSVVNGMMLCAFGLGNICGSQAFQASTAPRYYPGKIALFCLLVALVPLALGMRWYTKRLNAKKAEQVRALVEANGWTLEDLQRERDAAAFKDLTDSANPFYVYVC</sequence>
<feature type="transmembrane region" description="Helical" evidence="7">
    <location>
        <begin position="197"/>
        <end position="216"/>
    </location>
</feature>
<evidence type="ECO:0000256" key="2">
    <source>
        <dbReference type="ARBA" id="ARBA00022448"/>
    </source>
</evidence>
<evidence type="ECO:0000256" key="5">
    <source>
        <dbReference type="ARBA" id="ARBA00023136"/>
    </source>
</evidence>
<evidence type="ECO:0000256" key="7">
    <source>
        <dbReference type="SAM" id="Phobius"/>
    </source>
</evidence>
<evidence type="ECO:0000256" key="4">
    <source>
        <dbReference type="ARBA" id="ARBA00022989"/>
    </source>
</evidence>
<comment type="subcellular location">
    <subcellularLocation>
        <location evidence="1">Membrane</location>
        <topology evidence="1">Multi-pass membrane protein</topology>
    </subcellularLocation>
</comment>
<dbReference type="Pfam" id="PF07690">
    <property type="entry name" value="MFS_1"/>
    <property type="match status" value="1"/>
</dbReference>
<gene>
    <name evidence="8" type="ORF">DMC30DRAFT_417644</name>
</gene>
<name>A0A5C5FU10_9BASI</name>
<dbReference type="EMBL" id="SOZI01000087">
    <property type="protein sequence ID" value="TNY19702.1"/>
    <property type="molecule type" value="Genomic_DNA"/>
</dbReference>
<evidence type="ECO:0000256" key="6">
    <source>
        <dbReference type="SAM" id="MobiDB-lite"/>
    </source>
</evidence>
<dbReference type="PANTHER" id="PTHR43791:SF63">
    <property type="entry name" value="HIGH AFFINITY CYSTEINE TRANSPORTER"/>
    <property type="match status" value="1"/>
</dbReference>
<feature type="transmembrane region" description="Helical" evidence="7">
    <location>
        <begin position="228"/>
        <end position="248"/>
    </location>
</feature>
<dbReference type="InterPro" id="IPR036259">
    <property type="entry name" value="MFS_trans_sf"/>
</dbReference>
<feature type="transmembrane region" description="Helical" evidence="7">
    <location>
        <begin position="162"/>
        <end position="185"/>
    </location>
</feature>
<feature type="transmembrane region" description="Helical" evidence="7">
    <location>
        <begin position="378"/>
        <end position="400"/>
    </location>
</feature>
<dbReference type="InterPro" id="IPR011701">
    <property type="entry name" value="MFS"/>
</dbReference>
<dbReference type="GO" id="GO:0016020">
    <property type="term" value="C:membrane"/>
    <property type="evidence" value="ECO:0007669"/>
    <property type="project" value="UniProtKB-SubCell"/>
</dbReference>
<keyword evidence="3 7" id="KW-0812">Transmembrane</keyword>
<protein>
    <submittedName>
        <fullName evidence="8">MFS general substrate transporter</fullName>
    </submittedName>
</protein>
<keyword evidence="4 7" id="KW-1133">Transmembrane helix</keyword>
<dbReference type="Gene3D" id="1.20.1250.20">
    <property type="entry name" value="MFS general substrate transporter like domains"/>
    <property type="match status" value="2"/>
</dbReference>
<comment type="caution">
    <text evidence="8">The sequence shown here is derived from an EMBL/GenBank/DDBJ whole genome shotgun (WGS) entry which is preliminary data.</text>
</comment>
<dbReference type="STRING" id="5288.A0A5C5FU10"/>